<dbReference type="InterPro" id="IPR029045">
    <property type="entry name" value="ClpP/crotonase-like_dom_sf"/>
</dbReference>
<dbReference type="PROSITE" id="PS50106">
    <property type="entry name" value="PDZ"/>
    <property type="match status" value="1"/>
</dbReference>
<dbReference type="InterPro" id="IPR005151">
    <property type="entry name" value="Tail-specific_protease"/>
</dbReference>
<dbReference type="Proteomes" id="UP000177691">
    <property type="component" value="Unassembled WGS sequence"/>
</dbReference>
<dbReference type="SMART" id="SM00245">
    <property type="entry name" value="TSPc"/>
    <property type="match status" value="1"/>
</dbReference>
<gene>
    <name evidence="7" type="ORF">A3D54_03625</name>
</gene>
<keyword evidence="3 5" id="KW-0378">Hydrolase</keyword>
<dbReference type="EMBL" id="MFFU01000028">
    <property type="protein sequence ID" value="OGF19119.1"/>
    <property type="molecule type" value="Genomic_DNA"/>
</dbReference>
<keyword evidence="2 5" id="KW-0645">Protease</keyword>
<feature type="domain" description="PDZ" evidence="6">
    <location>
        <begin position="124"/>
        <end position="192"/>
    </location>
</feature>
<evidence type="ECO:0000256" key="1">
    <source>
        <dbReference type="ARBA" id="ARBA00009179"/>
    </source>
</evidence>
<dbReference type="PANTHER" id="PTHR32060:SF30">
    <property type="entry name" value="CARBOXY-TERMINAL PROCESSING PROTEASE CTPA"/>
    <property type="match status" value="1"/>
</dbReference>
<dbReference type="GO" id="GO:0006508">
    <property type="term" value="P:proteolysis"/>
    <property type="evidence" value="ECO:0007669"/>
    <property type="project" value="UniProtKB-KW"/>
</dbReference>
<feature type="non-terminal residue" evidence="7">
    <location>
        <position position="377"/>
    </location>
</feature>
<protein>
    <recommendedName>
        <fullName evidence="6">PDZ domain-containing protein</fullName>
    </recommendedName>
</protein>
<dbReference type="InterPro" id="IPR041489">
    <property type="entry name" value="PDZ_6"/>
</dbReference>
<evidence type="ECO:0000256" key="3">
    <source>
        <dbReference type="ARBA" id="ARBA00022801"/>
    </source>
</evidence>
<dbReference type="SUPFAM" id="SSF52096">
    <property type="entry name" value="ClpP/crotonase"/>
    <property type="match status" value="1"/>
</dbReference>
<dbReference type="InterPro" id="IPR036034">
    <property type="entry name" value="PDZ_sf"/>
</dbReference>
<accession>A0A1F5RXF0</accession>
<evidence type="ECO:0000313" key="7">
    <source>
        <dbReference type="EMBL" id="OGF19119.1"/>
    </source>
</evidence>
<reference evidence="7 8" key="1">
    <citation type="journal article" date="2016" name="Nat. Commun.">
        <title>Thousands of microbial genomes shed light on interconnected biogeochemical processes in an aquifer system.</title>
        <authorList>
            <person name="Anantharaman K."/>
            <person name="Brown C.T."/>
            <person name="Hug L.A."/>
            <person name="Sharon I."/>
            <person name="Castelle C.J."/>
            <person name="Probst A.J."/>
            <person name="Thomas B.C."/>
            <person name="Singh A."/>
            <person name="Wilkins M.J."/>
            <person name="Karaoz U."/>
            <person name="Brodie E.L."/>
            <person name="Williams K.H."/>
            <person name="Hubbard S.S."/>
            <person name="Banfield J.F."/>
        </authorList>
    </citation>
    <scope>NUCLEOTIDE SEQUENCE [LARGE SCALE GENOMIC DNA]</scope>
</reference>
<evidence type="ECO:0000256" key="4">
    <source>
        <dbReference type="ARBA" id="ARBA00022825"/>
    </source>
</evidence>
<evidence type="ECO:0000259" key="6">
    <source>
        <dbReference type="PROSITE" id="PS50106"/>
    </source>
</evidence>
<dbReference type="PANTHER" id="PTHR32060">
    <property type="entry name" value="TAIL-SPECIFIC PROTEASE"/>
    <property type="match status" value="1"/>
</dbReference>
<evidence type="ECO:0000313" key="8">
    <source>
        <dbReference type="Proteomes" id="UP000177691"/>
    </source>
</evidence>
<dbReference type="Gene3D" id="2.30.42.10">
    <property type="match status" value="1"/>
</dbReference>
<organism evidence="7 8">
    <name type="scientific">Candidatus Falkowbacteria bacterium RIFCSPHIGHO2_02_FULL_45_15</name>
    <dbReference type="NCBI Taxonomy" id="1797987"/>
    <lineage>
        <taxon>Bacteria</taxon>
        <taxon>Candidatus Falkowiibacteriota</taxon>
    </lineage>
</organism>
<name>A0A1F5RXF0_9BACT</name>
<dbReference type="GO" id="GO:0004175">
    <property type="term" value="F:endopeptidase activity"/>
    <property type="evidence" value="ECO:0007669"/>
    <property type="project" value="TreeGrafter"/>
</dbReference>
<comment type="similarity">
    <text evidence="1 5">Belongs to the peptidase S41A family.</text>
</comment>
<dbReference type="InterPro" id="IPR001478">
    <property type="entry name" value="PDZ"/>
</dbReference>
<dbReference type="Gene3D" id="3.90.226.10">
    <property type="entry name" value="2-enoyl-CoA Hydratase, Chain A, domain 1"/>
    <property type="match status" value="1"/>
</dbReference>
<evidence type="ECO:0000256" key="2">
    <source>
        <dbReference type="ARBA" id="ARBA00022670"/>
    </source>
</evidence>
<evidence type="ECO:0000256" key="5">
    <source>
        <dbReference type="RuleBase" id="RU004404"/>
    </source>
</evidence>
<dbReference type="GO" id="GO:0007165">
    <property type="term" value="P:signal transduction"/>
    <property type="evidence" value="ECO:0007669"/>
    <property type="project" value="TreeGrafter"/>
</dbReference>
<dbReference type="GO" id="GO:0030288">
    <property type="term" value="C:outer membrane-bounded periplasmic space"/>
    <property type="evidence" value="ECO:0007669"/>
    <property type="project" value="TreeGrafter"/>
</dbReference>
<proteinExistence type="inferred from homology"/>
<keyword evidence="4 5" id="KW-0720">Serine protease</keyword>
<dbReference type="InterPro" id="IPR004447">
    <property type="entry name" value="Peptidase_S41A"/>
</dbReference>
<dbReference type="AlphaFoldDB" id="A0A1F5RXF0"/>
<sequence>MLNPKFQSNKRRNKIIITIIVLLLMASSFYGGIFISKKTEIDDRLVNKDSVFLGNLLNKYETTQASNLARDIDFNLFWQAWEMLKEKYVDKDKLQDKEMFYGALRGLVSSTGDPYTVFMNPVVSKEFADDMKGTFDGIGAEVGIKGGVLTVIAPLANMPAQTAGLKAGDKILTIDGEDTSPMAIDEAVGKIRGPKGTAVVLNIWRDSFDKPQDFKITRSTIFVRSVDWGLDKNNFMVIKVSHFNDDTIELFDEAARETVKKNPRGVILDLRNDPGGYLETAIEVASEWVEEGVVVTEKFNEEKKNEYLARGRARLKDFKTVVLVNEGSASASEIVAGALKDLGLATIVGTKTFGKGSVQELETLPDGSSLKITVAKW</sequence>
<dbReference type="CDD" id="cd06782">
    <property type="entry name" value="cpPDZ_CPP-like"/>
    <property type="match status" value="1"/>
</dbReference>
<dbReference type="CDD" id="cd07560">
    <property type="entry name" value="Peptidase_S41_CPP"/>
    <property type="match status" value="1"/>
</dbReference>
<dbReference type="SUPFAM" id="SSF50156">
    <property type="entry name" value="PDZ domain-like"/>
    <property type="match status" value="1"/>
</dbReference>
<dbReference type="Pfam" id="PF22694">
    <property type="entry name" value="CtpB_N-like"/>
    <property type="match status" value="1"/>
</dbReference>
<dbReference type="SMART" id="SM00228">
    <property type="entry name" value="PDZ"/>
    <property type="match status" value="1"/>
</dbReference>
<dbReference type="GO" id="GO:0008236">
    <property type="term" value="F:serine-type peptidase activity"/>
    <property type="evidence" value="ECO:0007669"/>
    <property type="project" value="UniProtKB-KW"/>
</dbReference>
<dbReference type="FunFam" id="2.30.42.10:FF:000063">
    <property type="entry name" value="Peptidase, S41 family"/>
    <property type="match status" value="1"/>
</dbReference>
<dbReference type="InterPro" id="IPR055210">
    <property type="entry name" value="CtpA/B_N"/>
</dbReference>
<dbReference type="Pfam" id="PF17820">
    <property type="entry name" value="PDZ_6"/>
    <property type="match status" value="1"/>
</dbReference>
<dbReference type="Pfam" id="PF03572">
    <property type="entry name" value="Peptidase_S41"/>
    <property type="match status" value="1"/>
</dbReference>
<comment type="caution">
    <text evidence="7">The sequence shown here is derived from an EMBL/GenBank/DDBJ whole genome shotgun (WGS) entry which is preliminary data.</text>
</comment>
<dbReference type="Gene3D" id="3.30.750.44">
    <property type="match status" value="1"/>
</dbReference>
<dbReference type="NCBIfam" id="TIGR00225">
    <property type="entry name" value="prc"/>
    <property type="match status" value="1"/>
</dbReference>